<dbReference type="InterPro" id="IPR013087">
    <property type="entry name" value="Znf_C2H2_type"/>
</dbReference>
<feature type="region of interest" description="Disordered" evidence="3">
    <location>
        <begin position="1"/>
        <end position="23"/>
    </location>
</feature>
<proteinExistence type="inferred from homology"/>
<feature type="region of interest" description="Disordered" evidence="3">
    <location>
        <begin position="570"/>
        <end position="751"/>
    </location>
</feature>
<dbReference type="Gene3D" id="2.40.40.50">
    <property type="entry name" value="Ubiquitin fusion degradation protein UFD1, N-terminal domain"/>
    <property type="match status" value="1"/>
</dbReference>
<feature type="compositionally biased region" description="Polar residues" evidence="3">
    <location>
        <begin position="225"/>
        <end position="235"/>
    </location>
</feature>
<dbReference type="GO" id="GO:0034098">
    <property type="term" value="C:VCP-NPL4-UFD1 AAA ATPase complex"/>
    <property type="evidence" value="ECO:0007669"/>
    <property type="project" value="TreeGrafter"/>
</dbReference>
<dbReference type="Proteomes" id="UP000736787">
    <property type="component" value="Unassembled WGS sequence"/>
</dbReference>
<accession>A0A8T0YVA9</accession>
<dbReference type="VEuPathDB" id="FungiDB:PC110_g3385"/>
<evidence type="ECO:0000313" key="7">
    <source>
        <dbReference type="EMBL" id="KAG2926563.1"/>
    </source>
</evidence>
<evidence type="ECO:0000313" key="8">
    <source>
        <dbReference type="EMBL" id="KAG2974924.1"/>
    </source>
</evidence>
<evidence type="ECO:0000313" key="6">
    <source>
        <dbReference type="EMBL" id="KAG2908301.1"/>
    </source>
</evidence>
<evidence type="ECO:0000313" key="9">
    <source>
        <dbReference type="EMBL" id="KAG3216710.1"/>
    </source>
</evidence>
<dbReference type="PROSITE" id="PS00028">
    <property type="entry name" value="ZINC_FINGER_C2H2_1"/>
    <property type="match status" value="1"/>
</dbReference>
<sequence>MSKRRLPSQLRHDGDDDRFHKPPSKALLPSHKLQCFSVACLDMPRLEFGDKIVLPPKILLGLQYMKIAPPLLFMVQAVGLDIQPEGILNACSRHYCSVQEFSAPDGQVFLPYWLMQNLGVAEGGTVEVTSVVNLPRGVYCRLQPEAMSFLDLAAEIGPKLLMETALRRYSVLSVGSTILIEYGSVQYYLRVVELKPASVVSLCGDVDLETYFMPPEGSDPKRKSTASNENTSEQFPSPVMVETTNNDPTSVVGYGRRLRDGGYVESALAGTADTSSNEKAQRKLPLSSLQKAQQIIRDKQSKIVSTEAVADVAAATDSSVLAVQLRSAQRAFSTPGYTIGTAAITLNNDALSSNLAVDQAVLPDPSVHKCNLCLADVSSINMELHTLRCAKNPAYHKFECSVCHEKILCIHENQHRHCPECTVLCGSNETLGEHQRDEHTATCKCTLCHVFFTRAELQDHVDNRQCEHALMPKKEIAQHTHMCSSRTERCDQCKTYIKITELDMHQQQCGAFATRQEPASLRPETLLTKASNQHAVECAYCLQGDFPNIAAVEYHVLHDCRIAKSFTTESATTNQEEADQHEPASSEDAEEPQSEEIARPLLAQGRMRRKGDTNALRSTPPSRLRFGNISTNNNRVDHHFSNRRTPPPSPTVLPPARLELQAEKPRKSKLKSRQNPQLRSLPQPKLVATPEGRVSISDRTVSSGPADLCISSAGGTSYRALAAPHRSQVRTRTRRRPAANLPPPGRLDKLP</sequence>
<dbReference type="GO" id="GO:0031593">
    <property type="term" value="F:polyubiquitin modification-dependent protein binding"/>
    <property type="evidence" value="ECO:0007669"/>
    <property type="project" value="TreeGrafter"/>
</dbReference>
<evidence type="ECO:0000313" key="5">
    <source>
        <dbReference type="EMBL" id="KAG2853074.1"/>
    </source>
</evidence>
<evidence type="ECO:0000256" key="2">
    <source>
        <dbReference type="ARBA" id="ARBA00022786"/>
    </source>
</evidence>
<dbReference type="EMBL" id="RCMI01000491">
    <property type="protein sequence ID" value="KAG2908301.1"/>
    <property type="molecule type" value="Genomic_DNA"/>
</dbReference>
<dbReference type="Pfam" id="PF03152">
    <property type="entry name" value="UFD1_N1"/>
    <property type="match status" value="1"/>
</dbReference>
<feature type="compositionally biased region" description="Basic and acidic residues" evidence="3">
    <location>
        <begin position="10"/>
        <end position="20"/>
    </location>
</feature>
<dbReference type="EMBL" id="RCMK01000477">
    <property type="protein sequence ID" value="KAG2926563.1"/>
    <property type="molecule type" value="Genomic_DNA"/>
</dbReference>
<evidence type="ECO:0000313" key="10">
    <source>
        <dbReference type="Proteomes" id="UP000735874"/>
    </source>
</evidence>
<dbReference type="EMBL" id="RCMV01000467">
    <property type="protein sequence ID" value="KAG3216710.1"/>
    <property type="molecule type" value="Genomic_DNA"/>
</dbReference>
<feature type="compositionally biased region" description="Acidic residues" evidence="3">
    <location>
        <begin position="585"/>
        <end position="594"/>
    </location>
</feature>
<dbReference type="Proteomes" id="UP000774804">
    <property type="component" value="Unassembled WGS sequence"/>
</dbReference>
<dbReference type="InterPro" id="IPR055417">
    <property type="entry name" value="UFD1_N1"/>
</dbReference>
<protein>
    <recommendedName>
        <fullName evidence="4">C2H2-type domain-containing protein</fullName>
    </recommendedName>
</protein>
<feature type="domain" description="C2H2-type" evidence="4">
    <location>
        <begin position="418"/>
        <end position="439"/>
    </location>
</feature>
<dbReference type="GO" id="GO:0036503">
    <property type="term" value="P:ERAD pathway"/>
    <property type="evidence" value="ECO:0007669"/>
    <property type="project" value="TreeGrafter"/>
</dbReference>
<dbReference type="Proteomes" id="UP000760860">
    <property type="component" value="Unassembled WGS sequence"/>
</dbReference>
<keyword evidence="2" id="KW-0833">Ubl conjugation pathway</keyword>
<comment type="caution">
    <text evidence="5">The sequence shown here is derived from an EMBL/GenBank/DDBJ whole genome shotgun (WGS) entry which is preliminary data.</text>
</comment>
<dbReference type="EMBL" id="RCMG01000501">
    <property type="protein sequence ID" value="KAG2853074.1"/>
    <property type="molecule type" value="Genomic_DNA"/>
</dbReference>
<feature type="region of interest" description="Disordered" evidence="3">
    <location>
        <begin position="213"/>
        <end position="251"/>
    </location>
</feature>
<dbReference type="InterPro" id="IPR042299">
    <property type="entry name" value="Ufd1-like_Nn"/>
</dbReference>
<dbReference type="AlphaFoldDB" id="A0A8T0YVA9"/>
<name>A0A8T0YVA9_9STRA</name>
<reference evidence="5" key="1">
    <citation type="submission" date="2018-10" db="EMBL/GenBank/DDBJ databases">
        <title>Effector identification in a new, highly contiguous assembly of the strawberry crown rot pathogen Phytophthora cactorum.</title>
        <authorList>
            <person name="Armitage A.D."/>
            <person name="Nellist C.F."/>
            <person name="Bates H."/>
            <person name="Vickerstaff R.J."/>
            <person name="Harrison R.J."/>
        </authorList>
    </citation>
    <scope>NUCLEOTIDE SEQUENCE</scope>
    <source>
        <strain evidence="5">15-7</strain>
        <strain evidence="6">4032</strain>
        <strain evidence="7">4040</strain>
        <strain evidence="8">P415</strain>
        <strain evidence="9">P421</strain>
    </source>
</reference>
<dbReference type="EMBL" id="RCML01000513">
    <property type="protein sequence ID" value="KAG2974924.1"/>
    <property type="molecule type" value="Genomic_DNA"/>
</dbReference>
<feature type="compositionally biased region" description="Basic residues" evidence="3">
    <location>
        <begin position="727"/>
        <end position="737"/>
    </location>
</feature>
<dbReference type="InterPro" id="IPR004854">
    <property type="entry name" value="Ufd1-like"/>
</dbReference>
<dbReference type="PANTHER" id="PTHR12555:SF13">
    <property type="entry name" value="UBIQUITIN RECOGNITION FACTOR IN ER-ASSOCIATED DEGRADATION PROTEIN 1"/>
    <property type="match status" value="1"/>
</dbReference>
<organism evidence="5 10">
    <name type="scientific">Phytophthora cactorum</name>
    <dbReference type="NCBI Taxonomy" id="29920"/>
    <lineage>
        <taxon>Eukaryota</taxon>
        <taxon>Sar</taxon>
        <taxon>Stramenopiles</taxon>
        <taxon>Oomycota</taxon>
        <taxon>Peronosporomycetes</taxon>
        <taxon>Peronosporales</taxon>
        <taxon>Peronosporaceae</taxon>
        <taxon>Phytophthora</taxon>
    </lineage>
</organism>
<evidence type="ECO:0000256" key="1">
    <source>
        <dbReference type="ARBA" id="ARBA00006043"/>
    </source>
</evidence>
<dbReference type="Gene3D" id="3.10.330.10">
    <property type="match status" value="1"/>
</dbReference>
<gene>
    <name evidence="5" type="ORF">PC113_g14489</name>
    <name evidence="6" type="ORF">PC115_g13625</name>
    <name evidence="7" type="ORF">PC117_g14857</name>
    <name evidence="8" type="ORF">PC118_g14253</name>
    <name evidence="9" type="ORF">PC129_g12434</name>
</gene>
<dbReference type="GO" id="GO:0006511">
    <property type="term" value="P:ubiquitin-dependent protein catabolic process"/>
    <property type="evidence" value="ECO:0007669"/>
    <property type="project" value="InterPro"/>
</dbReference>
<evidence type="ECO:0000256" key="3">
    <source>
        <dbReference type="SAM" id="MobiDB-lite"/>
    </source>
</evidence>
<dbReference type="Proteomes" id="UP000697107">
    <property type="component" value="Unassembled WGS sequence"/>
</dbReference>
<comment type="similarity">
    <text evidence="1">Belongs to the UFD1 family.</text>
</comment>
<dbReference type="InterPro" id="IPR055418">
    <property type="entry name" value="UFD1_N2"/>
</dbReference>
<dbReference type="PANTHER" id="PTHR12555">
    <property type="entry name" value="UBIQUITIN FUSION DEGRADATON PROTEIN 1"/>
    <property type="match status" value="1"/>
</dbReference>
<dbReference type="Proteomes" id="UP000735874">
    <property type="component" value="Unassembled WGS sequence"/>
</dbReference>
<evidence type="ECO:0000259" key="4">
    <source>
        <dbReference type="PROSITE" id="PS00028"/>
    </source>
</evidence>
<dbReference type="Pfam" id="PF24842">
    <property type="entry name" value="UFD1_N2"/>
    <property type="match status" value="1"/>
</dbReference>